<comment type="caution">
    <text evidence="1">The sequence shown here is derived from an EMBL/GenBank/DDBJ whole genome shotgun (WGS) entry which is preliminary data.</text>
</comment>
<feature type="non-terminal residue" evidence="1">
    <location>
        <position position="134"/>
    </location>
</feature>
<dbReference type="AlphaFoldDB" id="X0UIH2"/>
<dbReference type="Gene3D" id="1.10.287.130">
    <property type="match status" value="1"/>
</dbReference>
<reference evidence="1" key="1">
    <citation type="journal article" date="2014" name="Front. Microbiol.">
        <title>High frequency of phylogenetically diverse reductive dehalogenase-homologous genes in deep subseafloor sedimentary metagenomes.</title>
        <authorList>
            <person name="Kawai M."/>
            <person name="Futagami T."/>
            <person name="Toyoda A."/>
            <person name="Takaki Y."/>
            <person name="Nishi S."/>
            <person name="Hori S."/>
            <person name="Arai W."/>
            <person name="Tsubouchi T."/>
            <person name="Morono Y."/>
            <person name="Uchiyama I."/>
            <person name="Ito T."/>
            <person name="Fujiyama A."/>
            <person name="Inagaki F."/>
            <person name="Takami H."/>
        </authorList>
    </citation>
    <scope>NUCLEOTIDE SEQUENCE</scope>
    <source>
        <strain evidence="1">Expedition CK06-06</strain>
    </source>
</reference>
<dbReference type="EMBL" id="BARS01028175">
    <property type="protein sequence ID" value="GAG05405.1"/>
    <property type="molecule type" value="Genomic_DNA"/>
</dbReference>
<organism evidence="1">
    <name type="scientific">marine sediment metagenome</name>
    <dbReference type="NCBI Taxonomy" id="412755"/>
    <lineage>
        <taxon>unclassified sequences</taxon>
        <taxon>metagenomes</taxon>
        <taxon>ecological metagenomes</taxon>
    </lineage>
</organism>
<sequence>MQDVENVYQDAYFRTKCVKGLFIHDISNLFQIISNSIELCESLLKEEIKMKDLSEYFQMIAKQLTRGKKLIRNVRNLSELEEYEMPLAPVEVFSELRNAINFTCISFPKKDIDIKISSDYENLYTMANELLSEV</sequence>
<accession>X0UIH2</accession>
<name>X0UIH2_9ZZZZ</name>
<evidence type="ECO:0000313" key="1">
    <source>
        <dbReference type="EMBL" id="GAG05405.1"/>
    </source>
</evidence>
<gene>
    <name evidence="1" type="ORF">S01H1_44187</name>
</gene>
<proteinExistence type="predicted"/>
<protein>
    <submittedName>
        <fullName evidence="1">Uncharacterized protein</fullName>
    </submittedName>
</protein>